<evidence type="ECO:0000256" key="3">
    <source>
        <dbReference type="ARBA" id="ARBA00022741"/>
    </source>
</evidence>
<evidence type="ECO:0000313" key="6">
    <source>
        <dbReference type="EMBL" id="AQW86895.1"/>
    </source>
</evidence>
<name>A0A1S6U5D0_9BACT</name>
<dbReference type="SMART" id="SM00382">
    <property type="entry name" value="AAA"/>
    <property type="match status" value="1"/>
</dbReference>
<keyword evidence="7" id="KW-1185">Reference proteome</keyword>
<dbReference type="PANTHER" id="PTHR42734:SF17">
    <property type="entry name" value="METAL TRANSPORT SYSTEM ATP-BINDING PROTEIN TM_0124-RELATED"/>
    <property type="match status" value="1"/>
</dbReference>
<evidence type="ECO:0000256" key="4">
    <source>
        <dbReference type="ARBA" id="ARBA00022840"/>
    </source>
</evidence>
<dbReference type="Pfam" id="PF00005">
    <property type="entry name" value="ABC_tran"/>
    <property type="match status" value="1"/>
</dbReference>
<accession>A0A1S6U5D0</accession>
<dbReference type="AlphaFoldDB" id="A0A1S6U5D0"/>
<evidence type="ECO:0000256" key="2">
    <source>
        <dbReference type="ARBA" id="ARBA00022448"/>
    </source>
</evidence>
<dbReference type="SUPFAM" id="SSF52540">
    <property type="entry name" value="P-loop containing nucleoside triphosphate hydrolases"/>
    <property type="match status" value="1"/>
</dbReference>
<dbReference type="EMBL" id="CP017258">
    <property type="protein sequence ID" value="AQW86895.1"/>
    <property type="molecule type" value="Genomic_DNA"/>
</dbReference>
<dbReference type="GO" id="GO:0016887">
    <property type="term" value="F:ATP hydrolysis activity"/>
    <property type="evidence" value="ECO:0007669"/>
    <property type="project" value="InterPro"/>
</dbReference>
<sequence>MNMIELKNVSFSYDDTNFVLKDIDLNVNIDDFLVIIGPNGGGKSTLLKLMLGLLEPQSGSIKVFDKSPKSISNAIGYVPQSFIHNQNFPITVIEVVLMGLIDKKMFGFYTKDQKQQALNALKMVDMQEYANSRIDKLSGGQRQRVYIARALCTKSKILMLDEPTASVDTKTQAEIYSLLKHINAQGVAIVLISHDANIALSFATKVAYVSKNLHLHNITPDLNKQEFIAHLAKNHNHFCDVELALKECGCD</sequence>
<dbReference type="PROSITE" id="PS50893">
    <property type="entry name" value="ABC_TRANSPORTER_2"/>
    <property type="match status" value="1"/>
</dbReference>
<evidence type="ECO:0000256" key="1">
    <source>
        <dbReference type="ARBA" id="ARBA00005417"/>
    </source>
</evidence>
<keyword evidence="4 6" id="KW-0067">ATP-binding</keyword>
<dbReference type="Proteomes" id="UP000190868">
    <property type="component" value="Chromosome"/>
</dbReference>
<dbReference type="InterPro" id="IPR003439">
    <property type="entry name" value="ABC_transporter-like_ATP-bd"/>
</dbReference>
<protein>
    <submittedName>
        <fullName evidence="6">Metal ion ABC transporter, ATP-binding protein</fullName>
    </submittedName>
</protein>
<keyword evidence="3" id="KW-0547">Nucleotide-binding</keyword>
<feature type="domain" description="ABC transporter" evidence="5">
    <location>
        <begin position="4"/>
        <end position="236"/>
    </location>
</feature>
<dbReference type="InterPro" id="IPR050153">
    <property type="entry name" value="Metal_Ion_Import_ABC"/>
</dbReference>
<evidence type="ECO:0000313" key="7">
    <source>
        <dbReference type="Proteomes" id="UP000190868"/>
    </source>
</evidence>
<organism evidence="6 7">
    <name type="scientific">Campylobacter pinnipediorum subsp. caledonicus</name>
    <dbReference type="NCBI Taxonomy" id="1874362"/>
    <lineage>
        <taxon>Bacteria</taxon>
        <taxon>Pseudomonadati</taxon>
        <taxon>Campylobacterota</taxon>
        <taxon>Epsilonproteobacteria</taxon>
        <taxon>Campylobacterales</taxon>
        <taxon>Campylobacteraceae</taxon>
        <taxon>Campylobacter</taxon>
    </lineage>
</organism>
<dbReference type="InterPro" id="IPR003593">
    <property type="entry name" value="AAA+_ATPase"/>
</dbReference>
<dbReference type="FunFam" id="3.40.50.300:FF:000134">
    <property type="entry name" value="Iron-enterobactin ABC transporter ATP-binding protein"/>
    <property type="match status" value="1"/>
</dbReference>
<gene>
    <name evidence="6" type="ORF">CPIN18021_0031</name>
</gene>
<dbReference type="InterPro" id="IPR027417">
    <property type="entry name" value="P-loop_NTPase"/>
</dbReference>
<reference evidence="7" key="1">
    <citation type="submission" date="2016-09" db="EMBL/GenBank/DDBJ databases">
        <title>Comparative genomics of the Campylobacter concisus group.</title>
        <authorList>
            <person name="Miller W.G."/>
            <person name="Yee E."/>
            <person name="Chapman M.H."/>
            <person name="Huynh S."/>
            <person name="Bono J.L."/>
            <person name="On S.L.W."/>
            <person name="StLeger J."/>
            <person name="Foster G."/>
            <person name="Parker C.T."/>
        </authorList>
    </citation>
    <scope>NUCLEOTIDE SEQUENCE [LARGE SCALE GENOMIC DNA]</scope>
    <source>
        <strain evidence="7">RM18021</strain>
    </source>
</reference>
<dbReference type="PANTHER" id="PTHR42734">
    <property type="entry name" value="METAL TRANSPORT SYSTEM ATP-BINDING PROTEIN TM_0124-RELATED"/>
    <property type="match status" value="1"/>
</dbReference>
<dbReference type="GO" id="GO:0005524">
    <property type="term" value="F:ATP binding"/>
    <property type="evidence" value="ECO:0007669"/>
    <property type="project" value="UniProtKB-KW"/>
</dbReference>
<keyword evidence="2" id="KW-0813">Transport</keyword>
<evidence type="ECO:0000259" key="5">
    <source>
        <dbReference type="PROSITE" id="PS50893"/>
    </source>
</evidence>
<proteinExistence type="inferred from homology"/>
<comment type="similarity">
    <text evidence="1">Belongs to the ABC transporter superfamily.</text>
</comment>
<dbReference type="Gene3D" id="3.40.50.300">
    <property type="entry name" value="P-loop containing nucleotide triphosphate hydrolases"/>
    <property type="match status" value="1"/>
</dbReference>
<dbReference type="CDD" id="cd03235">
    <property type="entry name" value="ABC_Metallic_Cations"/>
    <property type="match status" value="1"/>
</dbReference>